<dbReference type="Proteomes" id="UP000515152">
    <property type="component" value="Chromosome 12"/>
</dbReference>
<protein>
    <submittedName>
        <fullName evidence="5">Uncharacterized protein LOC105892237</fullName>
    </submittedName>
</protein>
<feature type="transmembrane region" description="Helical" evidence="2">
    <location>
        <begin position="160"/>
        <end position="178"/>
    </location>
</feature>
<gene>
    <name evidence="5" type="primary">LOC105892237</name>
</gene>
<feature type="region of interest" description="Disordered" evidence="1">
    <location>
        <begin position="184"/>
        <end position="219"/>
    </location>
</feature>
<keyword evidence="2" id="KW-0472">Membrane</keyword>
<evidence type="ECO:0000256" key="1">
    <source>
        <dbReference type="SAM" id="MobiDB-lite"/>
    </source>
</evidence>
<accession>A0A6P3VJM3</accession>
<reference evidence="5" key="1">
    <citation type="submission" date="2025-08" db="UniProtKB">
        <authorList>
            <consortium name="RefSeq"/>
        </authorList>
    </citation>
    <scope>IDENTIFICATION</scope>
</reference>
<evidence type="ECO:0000256" key="2">
    <source>
        <dbReference type="SAM" id="Phobius"/>
    </source>
</evidence>
<dbReference type="AlphaFoldDB" id="A0A6P3VJM3"/>
<feature type="transmembrane region" description="Helical" evidence="2">
    <location>
        <begin position="71"/>
        <end position="93"/>
    </location>
</feature>
<keyword evidence="4" id="KW-1185">Reference proteome</keyword>
<keyword evidence="2" id="KW-0812">Transmembrane</keyword>
<feature type="chain" id="PRO_5027946019" evidence="3">
    <location>
        <begin position="25"/>
        <end position="219"/>
    </location>
</feature>
<name>A0A6P3VJM3_CLUHA</name>
<feature type="signal peptide" evidence="3">
    <location>
        <begin position="1"/>
        <end position="24"/>
    </location>
</feature>
<keyword evidence="3" id="KW-0732">Signal</keyword>
<dbReference type="KEGG" id="char:105892237"/>
<dbReference type="GeneID" id="105892237"/>
<evidence type="ECO:0000256" key="3">
    <source>
        <dbReference type="SAM" id="SignalP"/>
    </source>
</evidence>
<keyword evidence="2" id="KW-1133">Transmembrane helix</keyword>
<sequence length="219" mass="22856">MTLSLTPAAVCQCFTLVSLCTSIADPNWIEVWNTTDPSGKEFIYGVAFTLHAAQNLTDTGPLGGSHGLGMWLLYALAAVCYGTVLFSSSSFLLDFLGVGATHPRLIGALHVCTAVLSVAILGVFSACMSVISRNLENGMLGKGGVAADEKNLKADVGESLFIAMLGIFFSCSAAAFSLRSQSESSVTLSRDYADEEGGDTEPLLGGAEREELVGEASPD</sequence>
<feature type="transmembrane region" description="Helical" evidence="2">
    <location>
        <begin position="105"/>
        <end position="131"/>
    </location>
</feature>
<dbReference type="RefSeq" id="XP_012673935.1">
    <property type="nucleotide sequence ID" value="XM_012818481.3"/>
</dbReference>
<organism evidence="4 5">
    <name type="scientific">Clupea harengus</name>
    <name type="common">Atlantic herring</name>
    <dbReference type="NCBI Taxonomy" id="7950"/>
    <lineage>
        <taxon>Eukaryota</taxon>
        <taxon>Metazoa</taxon>
        <taxon>Chordata</taxon>
        <taxon>Craniata</taxon>
        <taxon>Vertebrata</taxon>
        <taxon>Euteleostomi</taxon>
        <taxon>Actinopterygii</taxon>
        <taxon>Neopterygii</taxon>
        <taxon>Teleostei</taxon>
        <taxon>Clupei</taxon>
        <taxon>Clupeiformes</taxon>
        <taxon>Clupeoidei</taxon>
        <taxon>Clupeidae</taxon>
        <taxon>Clupea</taxon>
    </lineage>
</organism>
<evidence type="ECO:0000313" key="4">
    <source>
        <dbReference type="Proteomes" id="UP000515152"/>
    </source>
</evidence>
<proteinExistence type="predicted"/>
<evidence type="ECO:0000313" key="5">
    <source>
        <dbReference type="RefSeq" id="XP_012673935.1"/>
    </source>
</evidence>
<dbReference type="OrthoDB" id="9939165at2759"/>